<dbReference type="InterPro" id="IPR035979">
    <property type="entry name" value="RBD_domain_sf"/>
</dbReference>
<feature type="region of interest" description="Disordered" evidence="1">
    <location>
        <begin position="19"/>
        <end position="79"/>
    </location>
</feature>
<organism evidence="2 3">
    <name type="scientific">Lasallia pustulata</name>
    <dbReference type="NCBI Taxonomy" id="136370"/>
    <lineage>
        <taxon>Eukaryota</taxon>
        <taxon>Fungi</taxon>
        <taxon>Dikarya</taxon>
        <taxon>Ascomycota</taxon>
        <taxon>Pezizomycotina</taxon>
        <taxon>Lecanoromycetes</taxon>
        <taxon>OSLEUM clade</taxon>
        <taxon>Umbilicariomycetidae</taxon>
        <taxon>Umbilicariales</taxon>
        <taxon>Umbilicariaceae</taxon>
        <taxon>Lasallia</taxon>
    </lineage>
</organism>
<proteinExistence type="predicted"/>
<name>A0A1W5CXB3_9LECA</name>
<evidence type="ECO:0000313" key="2">
    <source>
        <dbReference type="EMBL" id="SLM35476.1"/>
    </source>
</evidence>
<dbReference type="AlphaFoldDB" id="A0A1W5CXB3"/>
<feature type="compositionally biased region" description="Low complexity" evidence="1">
    <location>
        <begin position="235"/>
        <end position="245"/>
    </location>
</feature>
<evidence type="ECO:0000256" key="1">
    <source>
        <dbReference type="SAM" id="MobiDB-lite"/>
    </source>
</evidence>
<feature type="compositionally biased region" description="Basic and acidic residues" evidence="1">
    <location>
        <begin position="303"/>
        <end position="332"/>
    </location>
</feature>
<accession>A0A1W5CXB3</accession>
<evidence type="ECO:0000313" key="3">
    <source>
        <dbReference type="Proteomes" id="UP000192927"/>
    </source>
</evidence>
<feature type="compositionally biased region" description="Basic and acidic residues" evidence="1">
    <location>
        <begin position="262"/>
        <end position="273"/>
    </location>
</feature>
<dbReference type="SUPFAM" id="SSF54928">
    <property type="entry name" value="RNA-binding domain, RBD"/>
    <property type="match status" value="1"/>
</dbReference>
<feature type="compositionally biased region" description="Polar residues" evidence="1">
    <location>
        <begin position="39"/>
        <end position="53"/>
    </location>
</feature>
<dbReference type="GO" id="GO:0003676">
    <property type="term" value="F:nucleic acid binding"/>
    <property type="evidence" value="ECO:0007669"/>
    <property type="project" value="InterPro"/>
</dbReference>
<dbReference type="InterPro" id="IPR012677">
    <property type="entry name" value="Nucleotide-bd_a/b_plait_sf"/>
</dbReference>
<keyword evidence="3" id="KW-1185">Reference proteome</keyword>
<feature type="region of interest" description="Disordered" evidence="1">
    <location>
        <begin position="303"/>
        <end position="352"/>
    </location>
</feature>
<sequence length="352" mass="38046">MAAGEEALSFDAIIQADRQRRKNEALAKEIFGKGRRPTTPANAGNRSNATAPSLASRVGVAKASQRSASSTPKPKANIDATWGHDLHHVNNPQASRLLRLPRDNAKARITRDDRLLAAVQTDSALNGASDQATVRAPGNGYSIRGLAGPYVVHGSNFAPGTTAADIESAMEPIGGEIQRCKIVTSTPTVIAEMVFTDKAGAENVIATFNNQKADGRILHVHMKHAASTPAPPAAPARAVPTGPRATRPDLIHAESAYNSQREQSDRDRRRAEPEFQDGSYGFGGRDDDMDVEMDDRRDVVRDTGRDVMRDTGRNERRDVGWNRDGGRGRDAGRGAIGLYSDDLYRPRGRGIR</sequence>
<dbReference type="EMBL" id="FWEW01000731">
    <property type="protein sequence ID" value="SLM35476.1"/>
    <property type="molecule type" value="Genomic_DNA"/>
</dbReference>
<feature type="region of interest" description="Disordered" evidence="1">
    <location>
        <begin position="224"/>
        <end position="291"/>
    </location>
</feature>
<dbReference type="CDD" id="cd00590">
    <property type="entry name" value="RRM_SF"/>
    <property type="match status" value="1"/>
</dbReference>
<reference evidence="3" key="1">
    <citation type="submission" date="2017-03" db="EMBL/GenBank/DDBJ databases">
        <authorList>
            <person name="Sharma R."/>
            <person name="Thines M."/>
        </authorList>
    </citation>
    <scope>NUCLEOTIDE SEQUENCE [LARGE SCALE GENOMIC DNA]</scope>
</reference>
<protein>
    <submittedName>
        <fullName evidence="2">RNA recognition motif domain</fullName>
    </submittedName>
</protein>
<dbReference type="Proteomes" id="UP000192927">
    <property type="component" value="Unassembled WGS sequence"/>
</dbReference>
<dbReference type="Gene3D" id="3.30.70.330">
    <property type="match status" value="1"/>
</dbReference>
<feature type="compositionally biased region" description="Basic and acidic residues" evidence="1">
    <location>
        <begin position="22"/>
        <end position="32"/>
    </location>
</feature>